<keyword evidence="7 14" id="KW-0067">ATP-binding</keyword>
<keyword evidence="17" id="KW-1185">Reference proteome</keyword>
<comment type="similarity">
    <text evidence="3">Belongs to the class-II aminoacyl-tRNA synthetase family.</text>
</comment>
<evidence type="ECO:0000256" key="3">
    <source>
        <dbReference type="ARBA" id="ARBA00008226"/>
    </source>
</evidence>
<keyword evidence="10" id="KW-0496">Mitochondrion</keyword>
<dbReference type="SMART" id="SM00896">
    <property type="entry name" value="FDX-ACB"/>
    <property type="match status" value="1"/>
</dbReference>
<dbReference type="NCBIfam" id="TIGR00422">
    <property type="entry name" value="valS"/>
    <property type="match status" value="1"/>
</dbReference>
<evidence type="ECO:0000313" key="17">
    <source>
        <dbReference type="Proteomes" id="UP000887581"/>
    </source>
</evidence>
<dbReference type="SUPFAM" id="SSF55681">
    <property type="entry name" value="Class II aaRS and biotin synthetases"/>
    <property type="match status" value="1"/>
</dbReference>
<dbReference type="Gene3D" id="3.30.70.380">
    <property type="entry name" value="Ferrodoxin-fold anticodon-binding domain"/>
    <property type="match status" value="1"/>
</dbReference>
<dbReference type="PRINTS" id="PR00986">
    <property type="entry name" value="TRNASYNTHVAL"/>
</dbReference>
<proteinExistence type="inferred from homology"/>
<evidence type="ECO:0000256" key="12">
    <source>
        <dbReference type="ARBA" id="ARBA00029936"/>
    </source>
</evidence>
<dbReference type="GO" id="GO:0005759">
    <property type="term" value="C:mitochondrial matrix"/>
    <property type="evidence" value="ECO:0007669"/>
    <property type="project" value="UniProtKB-SubCell"/>
</dbReference>
<dbReference type="SUPFAM" id="SSF50677">
    <property type="entry name" value="ValRS/IleRS/LeuRS editing domain"/>
    <property type="match status" value="1"/>
</dbReference>
<keyword evidence="11 14" id="KW-0030">Aminoacyl-tRNA synthetase</keyword>
<keyword evidence="6 14" id="KW-0547">Nucleotide-binding</keyword>
<dbReference type="SUPFAM" id="SSF54991">
    <property type="entry name" value="Anticodon-binding domain of PheRS"/>
    <property type="match status" value="1"/>
</dbReference>
<evidence type="ECO:0000256" key="1">
    <source>
        <dbReference type="ARBA" id="ARBA00004305"/>
    </source>
</evidence>
<dbReference type="PROSITE" id="PS50862">
    <property type="entry name" value="AA_TRNA_LIGASE_II"/>
    <property type="match status" value="1"/>
</dbReference>
<protein>
    <recommendedName>
        <fullName evidence="4">valine--tRNA ligase</fullName>
        <ecNumber evidence="4">6.1.1.9</ecNumber>
    </recommendedName>
    <alternativeName>
        <fullName evidence="13">Phenylalanyl-tRNA synthetase</fullName>
    </alternativeName>
    <alternativeName>
        <fullName evidence="12">Valyl-tRNA synthetase</fullName>
    </alternativeName>
</protein>
<dbReference type="GO" id="GO:0006438">
    <property type="term" value="P:valyl-tRNA aminoacylation"/>
    <property type="evidence" value="ECO:0007669"/>
    <property type="project" value="InterPro"/>
</dbReference>
<keyword evidence="8 14" id="KW-0648">Protein biosynthesis</keyword>
<dbReference type="InterPro" id="IPR001412">
    <property type="entry name" value="aa-tRNA-synth_I_CS"/>
</dbReference>
<keyword evidence="5 14" id="KW-0436">Ligase</keyword>
<comment type="similarity">
    <text evidence="2 14">Belongs to the class-I aminoacyl-tRNA synthetase family.</text>
</comment>
<dbReference type="GO" id="GO:0002161">
    <property type="term" value="F:aminoacyl-tRNA deacylase activity"/>
    <property type="evidence" value="ECO:0007669"/>
    <property type="project" value="InterPro"/>
</dbReference>
<feature type="domain" description="Aminoacyl-transfer RNA synthetases class-II family profile" evidence="15">
    <location>
        <begin position="159"/>
        <end position="333"/>
    </location>
</feature>
<dbReference type="InterPro" id="IPR002319">
    <property type="entry name" value="Phenylalanyl-tRNA_Synthase"/>
</dbReference>
<evidence type="ECO:0000256" key="9">
    <source>
        <dbReference type="ARBA" id="ARBA00022946"/>
    </source>
</evidence>
<evidence type="ECO:0000256" key="13">
    <source>
        <dbReference type="ARBA" id="ARBA00031194"/>
    </source>
</evidence>
<dbReference type="Pfam" id="PF08264">
    <property type="entry name" value="Anticodon_1"/>
    <property type="match status" value="1"/>
</dbReference>
<dbReference type="WBParaSite" id="sdigi.contig981.g10082.t1">
    <property type="protein sequence ID" value="sdigi.contig981.g10082.t1"/>
    <property type="gene ID" value="sdigi.contig981.g10082"/>
</dbReference>
<evidence type="ECO:0000256" key="8">
    <source>
        <dbReference type="ARBA" id="ARBA00022917"/>
    </source>
</evidence>
<evidence type="ECO:0000313" key="18">
    <source>
        <dbReference type="WBParaSite" id="sdigi.contig981.g10082.t1"/>
    </source>
</evidence>
<name>A0A915Q6W9_9BILA</name>
<comment type="subcellular location">
    <subcellularLocation>
        <location evidence="1">Mitochondrion matrix</location>
    </subcellularLocation>
</comment>
<dbReference type="Pfam" id="PF01409">
    <property type="entry name" value="tRNA-synt_2d"/>
    <property type="match status" value="2"/>
</dbReference>
<dbReference type="GO" id="GO:0005524">
    <property type="term" value="F:ATP binding"/>
    <property type="evidence" value="ECO:0007669"/>
    <property type="project" value="UniProtKB-KW"/>
</dbReference>
<dbReference type="InterPro" id="IPR005121">
    <property type="entry name" value="Fdx_antiC-bd"/>
</dbReference>
<evidence type="ECO:0000256" key="7">
    <source>
        <dbReference type="ARBA" id="ARBA00022840"/>
    </source>
</evidence>
<evidence type="ECO:0000256" key="11">
    <source>
        <dbReference type="ARBA" id="ARBA00023146"/>
    </source>
</evidence>
<evidence type="ECO:0000256" key="5">
    <source>
        <dbReference type="ARBA" id="ARBA00022598"/>
    </source>
</evidence>
<dbReference type="SUPFAM" id="SSF47323">
    <property type="entry name" value="Anticodon-binding domain of a subclass of class I aminoacyl-tRNA synthetases"/>
    <property type="match status" value="1"/>
</dbReference>
<dbReference type="GO" id="GO:0004832">
    <property type="term" value="F:valine-tRNA ligase activity"/>
    <property type="evidence" value="ECO:0007669"/>
    <property type="project" value="UniProtKB-EC"/>
</dbReference>
<organism evidence="17 18">
    <name type="scientific">Setaria digitata</name>
    <dbReference type="NCBI Taxonomy" id="48799"/>
    <lineage>
        <taxon>Eukaryota</taxon>
        <taxon>Metazoa</taxon>
        <taxon>Ecdysozoa</taxon>
        <taxon>Nematoda</taxon>
        <taxon>Chromadorea</taxon>
        <taxon>Rhabditida</taxon>
        <taxon>Spirurina</taxon>
        <taxon>Spiruromorpha</taxon>
        <taxon>Filarioidea</taxon>
        <taxon>Setariidae</taxon>
        <taxon>Setaria</taxon>
    </lineage>
</organism>
<evidence type="ECO:0000259" key="16">
    <source>
        <dbReference type="PROSITE" id="PS51447"/>
    </source>
</evidence>
<sequence>MLLKPLHLLRLNKRSFTYSWSRGINKLQSVPPQVFELDGLSLVPDGKWNLSPAVLRTLQRHLLLEMDNPLCLLKQRIVNFIYGKYRVKGGMSPQFTVIDNQPRVVSVFDNFDSLLVPADHVSRSVLDTYYINKDYCLRAHTSAHQHSLISQGLDSFLVIGDVYRRDTVDRTHFPCFHQVEGVHLFTAAELFNDSLSRCQKPLFANDIRTAKKQEQHTKDVAECLVKDLKGTLESLCQHIFGLGCDVRWVNADFPFTHPSFELEVFYEGRWMEVLGCGVMEQNLLKMAGVEDKVGWAFGLGLERLAMVLYGIPDIRLFWSNDSGFLMQFAGKFPDEDFKYVPISVHPQVLYDLSFWLPEGVSPNEMAAETCDLVRSIGDQLIEQVKVTDTFQHPETKKTSQTYRLVYRSHTEALTKEEKMPGQLNSLRLSNYTKELVPCSVERQGGIFQVTIILKNKNEMVMICSRNIYLPLRRNPYCTSKHASMQKKEMTTSFDIDAVIRNYEKWSKDVTTVQTKKSNPNIYRMILPPPNITGNLHLGHALTVTVEDSMCRYRRLQGQKVLWYPGFDHAGIATQAVVERMLWSERKLRRHQVTQHDFLELCREWKHLLAEISKQLKALGATLDWQSVYYTLDDVVAFCQLYNDGLIFNDMRMINWCPALRSTISDQEVDIVDVGRKEHFLINTSDLKRKYLEVGVMHRIRYELLNSDSSSASNYLEAGTTRPETLFADCALAVSPDDERYVKYIGSRVRHPLLPDRTLPVLVDNAVQIDRGTGVLKITPAHDFIDFTIARNHAHHLCDEDFSRSCIDETGCLVNAPGFNGMDRFEARDKVIAELIACGKYGGTMPYHEQQLRVCSRTGDIIEPMIKKQWFMDCTSMNNAALRAIDQSLLTVTPKYMQIHLENWLNNKEPWCLSRQLDWGQQIPAFRLNSNSKWIVASNKAEALHICGGVTEMDLEQDKDVLDTWFCSSLIPIVLSGWPRKRINYMPLSVLETGYDIVGFWVARMITVCYSLTGYLPFPNVVLHGLVCDENGKKMSKSLGNVIDPMDVVNGISIDKMLRRLDKSILSETEKKAASNSLRSRFPEGIRRCGPDALRFALLRHDIGAVNINVDIVQTAEEGLRNPDFATSCGIFVHMLKKYGIVVKLPITFVATALRAESIEEYYFQDRWIRSRLESSLIIMAEKMNSNCPHLALTTLHRFFCNDLCDVYIETTKKTLWTKNQLRLGVIAGILHDILEKSLMHLSIFMPFVSQYLFNRIKRKEENIDAVDRKMDPNYCLIDKKLEEDMSFALEVLRAIRSMRAQFRISSKNILQVACYGGNCDLKDFHSIIEELGNVTFSMTGTEEHSNCRIPFPVHGYSAEIYVSVVDAYGSLVKEELLRRLHKAEKRKGQFLHRIDR</sequence>
<dbReference type="GO" id="GO:0005829">
    <property type="term" value="C:cytosol"/>
    <property type="evidence" value="ECO:0007669"/>
    <property type="project" value="TreeGrafter"/>
</dbReference>
<dbReference type="InterPro" id="IPR036690">
    <property type="entry name" value="Fdx_antiC-bd_sf"/>
</dbReference>
<dbReference type="PROSITE" id="PS51447">
    <property type="entry name" value="FDX_ACB"/>
    <property type="match status" value="1"/>
</dbReference>
<dbReference type="Gene3D" id="1.10.730.10">
    <property type="entry name" value="Isoleucyl-tRNA Synthetase, Domain 1"/>
    <property type="match status" value="1"/>
</dbReference>
<feature type="domain" description="FDX-ACB" evidence="16">
    <location>
        <begin position="343"/>
        <end position="441"/>
    </location>
</feature>
<dbReference type="SUPFAM" id="SSF52374">
    <property type="entry name" value="Nucleotidylyl transferase"/>
    <property type="match status" value="1"/>
</dbReference>
<dbReference type="EC" id="6.1.1.9" evidence="4"/>
<dbReference type="InterPro" id="IPR013155">
    <property type="entry name" value="M/V/L/I-tRNA-synth_anticd-bd"/>
</dbReference>
<keyword evidence="9" id="KW-0809">Transit peptide</keyword>
<evidence type="ECO:0000256" key="6">
    <source>
        <dbReference type="ARBA" id="ARBA00022741"/>
    </source>
</evidence>
<dbReference type="InterPro" id="IPR002303">
    <property type="entry name" value="Valyl-tRNA_ligase"/>
</dbReference>
<dbReference type="Pfam" id="PF00133">
    <property type="entry name" value="tRNA-synt_1"/>
    <property type="match status" value="1"/>
</dbReference>
<dbReference type="InterPro" id="IPR002300">
    <property type="entry name" value="aa-tRNA-synth_Ia"/>
</dbReference>
<evidence type="ECO:0000256" key="10">
    <source>
        <dbReference type="ARBA" id="ARBA00023128"/>
    </source>
</evidence>
<evidence type="ECO:0000259" key="15">
    <source>
        <dbReference type="PROSITE" id="PS50862"/>
    </source>
</evidence>
<accession>A0A915Q6W9</accession>
<dbReference type="InterPro" id="IPR014729">
    <property type="entry name" value="Rossmann-like_a/b/a_fold"/>
</dbReference>
<dbReference type="Pfam" id="PF03147">
    <property type="entry name" value="FDX-ACB"/>
    <property type="match status" value="1"/>
</dbReference>
<dbReference type="InterPro" id="IPR009008">
    <property type="entry name" value="Val/Leu/Ile-tRNA-synth_edit"/>
</dbReference>
<evidence type="ECO:0000256" key="14">
    <source>
        <dbReference type="RuleBase" id="RU363035"/>
    </source>
</evidence>
<dbReference type="InterPro" id="IPR006195">
    <property type="entry name" value="aa-tRNA-synth_II"/>
</dbReference>
<dbReference type="CDD" id="cd00496">
    <property type="entry name" value="PheRS_alpha_core"/>
    <property type="match status" value="1"/>
</dbReference>
<reference evidence="18" key="1">
    <citation type="submission" date="2022-11" db="UniProtKB">
        <authorList>
            <consortium name="WormBaseParasite"/>
        </authorList>
    </citation>
    <scope>IDENTIFICATION</scope>
</reference>
<dbReference type="Proteomes" id="UP000887581">
    <property type="component" value="Unplaced"/>
</dbReference>
<evidence type="ECO:0000256" key="2">
    <source>
        <dbReference type="ARBA" id="ARBA00005594"/>
    </source>
</evidence>
<dbReference type="Gene3D" id="3.40.50.620">
    <property type="entry name" value="HUPs"/>
    <property type="match status" value="2"/>
</dbReference>
<dbReference type="GO" id="GO:0000049">
    <property type="term" value="F:tRNA binding"/>
    <property type="evidence" value="ECO:0007669"/>
    <property type="project" value="InterPro"/>
</dbReference>
<dbReference type="PANTHER" id="PTHR11946:SF111">
    <property type="entry name" value="VALINE--TRNA LIGASE"/>
    <property type="match status" value="1"/>
</dbReference>
<evidence type="ECO:0000256" key="4">
    <source>
        <dbReference type="ARBA" id="ARBA00013169"/>
    </source>
</evidence>
<dbReference type="InterPro" id="IPR009080">
    <property type="entry name" value="tRNAsynth_Ia_anticodon-bd"/>
</dbReference>
<dbReference type="PROSITE" id="PS00178">
    <property type="entry name" value="AA_TRNA_LIGASE_I"/>
    <property type="match status" value="1"/>
</dbReference>
<dbReference type="InterPro" id="IPR045864">
    <property type="entry name" value="aa-tRNA-synth_II/BPL/LPL"/>
</dbReference>
<dbReference type="Gene3D" id="3.30.930.10">
    <property type="entry name" value="Bira Bifunctional Protein, Domain 2"/>
    <property type="match status" value="1"/>
</dbReference>
<dbReference type="Gene3D" id="3.90.740.10">
    <property type="entry name" value="Valyl/Leucyl/Isoleucyl-tRNA synthetase, editing domain"/>
    <property type="match status" value="1"/>
</dbReference>
<dbReference type="PANTHER" id="PTHR11946">
    <property type="entry name" value="VALYL-TRNA SYNTHETASES"/>
    <property type="match status" value="1"/>
</dbReference>